<protein>
    <submittedName>
        <fullName evidence="9">Sigma-54 dependent transcriptional regulator</fullName>
    </submittedName>
    <submittedName>
        <fullName evidence="8">Sigma-54-dependent Fis family transcriptional regulator</fullName>
    </submittedName>
</protein>
<dbReference type="Gene3D" id="3.40.50.300">
    <property type="entry name" value="P-loop containing nucleotide triphosphate hydrolases"/>
    <property type="match status" value="1"/>
</dbReference>
<dbReference type="InterPro" id="IPR003593">
    <property type="entry name" value="AAA+_ATPase"/>
</dbReference>
<evidence type="ECO:0000313" key="10">
    <source>
        <dbReference type="Proteomes" id="UP000568888"/>
    </source>
</evidence>
<dbReference type="SMART" id="SM00382">
    <property type="entry name" value="AAA"/>
    <property type="match status" value="1"/>
</dbReference>
<feature type="modified residue" description="4-aspartylphosphate" evidence="5">
    <location>
        <position position="60"/>
    </location>
</feature>
<dbReference type="SUPFAM" id="SSF52172">
    <property type="entry name" value="CheY-like"/>
    <property type="match status" value="1"/>
</dbReference>
<dbReference type="Proteomes" id="UP000568888">
    <property type="component" value="Unassembled WGS sequence"/>
</dbReference>
<dbReference type="PROSITE" id="PS50045">
    <property type="entry name" value="SIGMA54_INTERACT_4"/>
    <property type="match status" value="1"/>
</dbReference>
<dbReference type="PANTHER" id="PTHR32071:SF13">
    <property type="entry name" value="RESPONSE REGULATOR HSFA"/>
    <property type="match status" value="1"/>
</dbReference>
<keyword evidence="11" id="KW-1185">Reference proteome</keyword>
<evidence type="ECO:0000256" key="2">
    <source>
        <dbReference type="ARBA" id="ARBA00022840"/>
    </source>
</evidence>
<dbReference type="Gene3D" id="1.10.10.60">
    <property type="entry name" value="Homeodomain-like"/>
    <property type="match status" value="1"/>
</dbReference>
<keyword evidence="5" id="KW-0597">Phosphoprotein</keyword>
<keyword evidence="3" id="KW-0805">Transcription regulation</keyword>
<reference evidence="10" key="1">
    <citation type="submission" date="2020-06" db="EMBL/GenBank/DDBJ databases">
        <title>Draft genomic sequecing of Geomonas sp. Red736.</title>
        <authorList>
            <person name="Itoh H."/>
            <person name="Xu Z.X."/>
            <person name="Ushijima N."/>
            <person name="Masuda Y."/>
            <person name="Shiratori Y."/>
            <person name="Senoo K."/>
        </authorList>
    </citation>
    <scope>NUCLEOTIDE SEQUENCE [LARGE SCALE GENOMIC DNA]</scope>
    <source>
        <strain evidence="10">Red736</strain>
    </source>
</reference>
<organism evidence="8 10">
    <name type="scientific">Geomonas paludis</name>
    <dbReference type="NCBI Taxonomy" id="2740185"/>
    <lineage>
        <taxon>Bacteria</taxon>
        <taxon>Pseudomonadati</taxon>
        <taxon>Thermodesulfobacteriota</taxon>
        <taxon>Desulfuromonadia</taxon>
        <taxon>Geobacterales</taxon>
        <taxon>Geobacteraceae</taxon>
        <taxon>Geomonas</taxon>
    </lineage>
</organism>
<dbReference type="EMBL" id="CP096574">
    <property type="protein sequence ID" value="UPU34112.1"/>
    <property type="molecule type" value="Genomic_DNA"/>
</dbReference>
<accession>A0A6V8N1H4</accession>
<dbReference type="InterPro" id="IPR009057">
    <property type="entry name" value="Homeodomain-like_sf"/>
</dbReference>
<dbReference type="InterPro" id="IPR002078">
    <property type="entry name" value="Sigma_54_int"/>
</dbReference>
<evidence type="ECO:0000259" key="7">
    <source>
        <dbReference type="PROSITE" id="PS50110"/>
    </source>
</evidence>
<dbReference type="InterPro" id="IPR002197">
    <property type="entry name" value="HTH_Fis"/>
</dbReference>
<dbReference type="Pfam" id="PF00072">
    <property type="entry name" value="Response_reg"/>
    <property type="match status" value="1"/>
</dbReference>
<dbReference type="Gene3D" id="1.10.8.60">
    <property type="match status" value="1"/>
</dbReference>
<sequence length="475" mass="52664">MNATNKHSQRILLVDDEEQILEGCRACLNNAGWHDVLTESDSRLVLSLLEREEVDVIVLDLRMPNITGVELLPQIVKQHPQIKVIVSTANNDVETVVNCMKEGAYDYMVKPIDVKRLITSVKKAMEMRSLANELSALKSYMFHDRLEHPEAFAGIVTGNKAMRAVFQYLEVIAGTRQPVTITGETGTGKELIARAIHDLSGCSGDYVALNVAGLDDNMFSDTLFGHRKGAFTGAEQARDGLITRAAGGTLFLDEIGDLNEMSQIKLLRLLQEQEYYPVGSDFIKKSDARIVLATNRDLQEMIKQGKFRNDLYYRLCGHRVHLPPLRERLDDIPLLLDHFLEKAAARIGKKKPTPPPELAVMLTLYPFPGNVREMEALVSDAVLRHTSGVLSMETFKMVIGDQRPAAQAGSGSSKSCNDNPLCDIFGHFPTLDEVEQYMISEAMKMAKGNQGLAGKILGMGRQTLNKRLKSQSAPA</sequence>
<dbReference type="EMBL" id="BLXY01000011">
    <property type="protein sequence ID" value="GFO65613.1"/>
    <property type="molecule type" value="Genomic_DNA"/>
</dbReference>
<dbReference type="AlphaFoldDB" id="A0A6V8N1H4"/>
<reference evidence="9" key="3">
    <citation type="submission" date="2022-04" db="EMBL/GenBank/DDBJ databases">
        <authorList>
            <person name="Liu G."/>
        </authorList>
    </citation>
    <scope>NUCLEOTIDE SEQUENCE</scope>
    <source>
        <strain evidence="9">RG22</strain>
    </source>
</reference>
<feature type="domain" description="Sigma-54 factor interaction" evidence="6">
    <location>
        <begin position="155"/>
        <end position="383"/>
    </location>
</feature>
<dbReference type="GO" id="GO:0043565">
    <property type="term" value="F:sequence-specific DNA binding"/>
    <property type="evidence" value="ECO:0007669"/>
    <property type="project" value="InterPro"/>
</dbReference>
<reference evidence="8" key="2">
    <citation type="journal article" date="2021" name="Int. J. Syst. Evol. Microbiol.">
        <title>Geomonas silvestris sp. nov., Geomonas paludis sp. nov. and Geomonas limicola sp. nov., isolated from terrestrial environments, and emended description of the genus Geomonas.</title>
        <authorList>
            <person name="Itoh H."/>
            <person name="Xu Z."/>
            <person name="Masuda Y."/>
            <person name="Ushijima N."/>
            <person name="Hayakawa C."/>
            <person name="Shiratori Y."/>
            <person name="Senoo K."/>
        </authorList>
    </citation>
    <scope>NUCLEOTIDE SEQUENCE</scope>
    <source>
        <strain evidence="8">Red736</strain>
    </source>
</reference>
<dbReference type="InterPro" id="IPR058031">
    <property type="entry name" value="AAA_lid_NorR"/>
</dbReference>
<keyword evidence="2" id="KW-0067">ATP-binding</keyword>
<dbReference type="GO" id="GO:0000160">
    <property type="term" value="P:phosphorelay signal transduction system"/>
    <property type="evidence" value="ECO:0007669"/>
    <property type="project" value="InterPro"/>
</dbReference>
<dbReference type="FunFam" id="3.40.50.300:FF:000006">
    <property type="entry name" value="DNA-binding transcriptional regulator NtrC"/>
    <property type="match status" value="1"/>
</dbReference>
<dbReference type="GO" id="GO:0005524">
    <property type="term" value="F:ATP binding"/>
    <property type="evidence" value="ECO:0007669"/>
    <property type="project" value="UniProtKB-KW"/>
</dbReference>
<keyword evidence="1" id="KW-0547">Nucleotide-binding</keyword>
<dbReference type="Gene3D" id="3.40.50.2300">
    <property type="match status" value="1"/>
</dbReference>
<evidence type="ECO:0000256" key="5">
    <source>
        <dbReference type="PROSITE-ProRule" id="PRU00169"/>
    </source>
</evidence>
<dbReference type="SUPFAM" id="SSF52540">
    <property type="entry name" value="P-loop containing nucleoside triphosphate hydrolases"/>
    <property type="match status" value="1"/>
</dbReference>
<dbReference type="InterPro" id="IPR027417">
    <property type="entry name" value="P-loop_NTPase"/>
</dbReference>
<dbReference type="Proteomes" id="UP000831485">
    <property type="component" value="Chromosome"/>
</dbReference>
<evidence type="ECO:0000256" key="1">
    <source>
        <dbReference type="ARBA" id="ARBA00022741"/>
    </source>
</evidence>
<evidence type="ECO:0000256" key="3">
    <source>
        <dbReference type="ARBA" id="ARBA00023015"/>
    </source>
</evidence>
<name>A0A6V8N1H4_9BACT</name>
<dbReference type="GO" id="GO:0006355">
    <property type="term" value="P:regulation of DNA-templated transcription"/>
    <property type="evidence" value="ECO:0007669"/>
    <property type="project" value="InterPro"/>
</dbReference>
<evidence type="ECO:0000259" key="6">
    <source>
        <dbReference type="PROSITE" id="PS50045"/>
    </source>
</evidence>
<evidence type="ECO:0000313" key="9">
    <source>
        <dbReference type="EMBL" id="UPU34112.1"/>
    </source>
</evidence>
<feature type="domain" description="Response regulatory" evidence="7">
    <location>
        <begin position="10"/>
        <end position="125"/>
    </location>
</feature>
<proteinExistence type="predicted"/>
<evidence type="ECO:0000313" key="8">
    <source>
        <dbReference type="EMBL" id="GFO65613.1"/>
    </source>
</evidence>
<dbReference type="InterPro" id="IPR025943">
    <property type="entry name" value="Sigma_54_int_dom_ATP-bd_2"/>
</dbReference>
<dbReference type="Pfam" id="PF25601">
    <property type="entry name" value="AAA_lid_14"/>
    <property type="match status" value="1"/>
</dbReference>
<dbReference type="CDD" id="cd00009">
    <property type="entry name" value="AAA"/>
    <property type="match status" value="1"/>
</dbReference>
<dbReference type="PANTHER" id="PTHR32071">
    <property type="entry name" value="TRANSCRIPTIONAL REGULATORY PROTEIN"/>
    <property type="match status" value="1"/>
</dbReference>
<dbReference type="RefSeq" id="WP_183349879.1">
    <property type="nucleotide sequence ID" value="NZ_BLXY01000011.1"/>
</dbReference>
<dbReference type="Pfam" id="PF02954">
    <property type="entry name" value="HTH_8"/>
    <property type="match status" value="1"/>
</dbReference>
<dbReference type="PROSITE" id="PS50110">
    <property type="entry name" value="RESPONSE_REGULATORY"/>
    <property type="match status" value="1"/>
</dbReference>
<dbReference type="SUPFAM" id="SSF46689">
    <property type="entry name" value="Homeodomain-like"/>
    <property type="match status" value="1"/>
</dbReference>
<evidence type="ECO:0000256" key="4">
    <source>
        <dbReference type="ARBA" id="ARBA00023163"/>
    </source>
</evidence>
<dbReference type="InterPro" id="IPR011006">
    <property type="entry name" value="CheY-like_superfamily"/>
</dbReference>
<evidence type="ECO:0000313" key="11">
    <source>
        <dbReference type="Proteomes" id="UP000831485"/>
    </source>
</evidence>
<dbReference type="SMART" id="SM00448">
    <property type="entry name" value="REC"/>
    <property type="match status" value="1"/>
</dbReference>
<gene>
    <name evidence="8" type="ORF">GMPD_35320</name>
    <name evidence="9" type="ORF">M1B72_11665</name>
</gene>
<dbReference type="InterPro" id="IPR001789">
    <property type="entry name" value="Sig_transdc_resp-reg_receiver"/>
</dbReference>
<dbReference type="PROSITE" id="PS00676">
    <property type="entry name" value="SIGMA54_INTERACT_2"/>
    <property type="match status" value="1"/>
</dbReference>
<keyword evidence="4" id="KW-0804">Transcription</keyword>
<dbReference type="Pfam" id="PF00158">
    <property type="entry name" value="Sigma54_activat"/>
    <property type="match status" value="1"/>
</dbReference>